<feature type="domain" description="OmpR/PhoB-type" evidence="9">
    <location>
        <begin position="125"/>
        <end position="229"/>
    </location>
</feature>
<reference evidence="10 11" key="1">
    <citation type="submission" date="2018-11" db="EMBL/GenBank/DDBJ databases">
        <title>Genome sequencing of Paenibacillus lentus DSM25539(T).</title>
        <authorList>
            <person name="Kook J.-K."/>
            <person name="Park S.-N."/>
            <person name="Lim Y.K."/>
        </authorList>
    </citation>
    <scope>NUCLEOTIDE SEQUENCE [LARGE SCALE GENOMIC DNA]</scope>
    <source>
        <strain evidence="10 11">DSM 25539</strain>
    </source>
</reference>
<dbReference type="InterPro" id="IPR051677">
    <property type="entry name" value="AfsR-DnrI-RedD_regulator"/>
</dbReference>
<dbReference type="Proteomes" id="UP000273145">
    <property type="component" value="Chromosome"/>
</dbReference>
<keyword evidence="5" id="KW-0804">Transcription</keyword>
<dbReference type="InterPro" id="IPR016032">
    <property type="entry name" value="Sig_transdc_resp-reg_C-effctor"/>
</dbReference>
<dbReference type="SMART" id="SM00862">
    <property type="entry name" value="Trans_reg_C"/>
    <property type="match status" value="1"/>
</dbReference>
<evidence type="ECO:0000256" key="7">
    <source>
        <dbReference type="PROSITE-ProRule" id="PRU01091"/>
    </source>
</evidence>
<dbReference type="OrthoDB" id="3190595at2"/>
<dbReference type="KEGG" id="plen:EIM92_17230"/>
<dbReference type="Gene3D" id="1.25.40.10">
    <property type="entry name" value="Tetratricopeptide repeat domain"/>
    <property type="match status" value="1"/>
</dbReference>
<dbReference type="AlphaFoldDB" id="A0A3Q8SCX6"/>
<dbReference type="Pfam" id="PF00072">
    <property type="entry name" value="Response_reg"/>
    <property type="match status" value="1"/>
</dbReference>
<accession>A0A3Q8SCX6</accession>
<keyword evidence="6" id="KW-0597">Phosphoprotein</keyword>
<keyword evidence="4 7" id="KW-0238">DNA-binding</keyword>
<dbReference type="GO" id="GO:0006355">
    <property type="term" value="P:regulation of DNA-templated transcription"/>
    <property type="evidence" value="ECO:0007669"/>
    <property type="project" value="InterPro"/>
</dbReference>
<dbReference type="PROSITE" id="PS50110">
    <property type="entry name" value="RESPONSE_REGULATORY"/>
    <property type="match status" value="1"/>
</dbReference>
<dbReference type="InterPro" id="IPR011990">
    <property type="entry name" value="TPR-like_helical_dom_sf"/>
</dbReference>
<dbReference type="SMART" id="SM01043">
    <property type="entry name" value="BTAD"/>
    <property type="match status" value="1"/>
</dbReference>
<dbReference type="SMART" id="SM00448">
    <property type="entry name" value="REC"/>
    <property type="match status" value="1"/>
</dbReference>
<dbReference type="GO" id="GO:0003677">
    <property type="term" value="F:DNA binding"/>
    <property type="evidence" value="ECO:0007669"/>
    <property type="project" value="UniProtKB-UniRule"/>
</dbReference>
<feature type="modified residue" description="4-aspartylphosphate" evidence="6">
    <location>
        <position position="53"/>
    </location>
</feature>
<evidence type="ECO:0000256" key="4">
    <source>
        <dbReference type="ARBA" id="ARBA00023125"/>
    </source>
</evidence>
<proteinExistence type="inferred from homology"/>
<dbReference type="Pfam" id="PF03704">
    <property type="entry name" value="BTAD"/>
    <property type="match status" value="1"/>
</dbReference>
<dbReference type="InterPro" id="IPR005158">
    <property type="entry name" value="BTAD"/>
</dbReference>
<keyword evidence="11" id="KW-1185">Reference proteome</keyword>
<evidence type="ECO:0000256" key="1">
    <source>
        <dbReference type="ARBA" id="ARBA00005820"/>
    </source>
</evidence>
<dbReference type="PANTHER" id="PTHR35807">
    <property type="entry name" value="TRANSCRIPTIONAL REGULATOR REDD-RELATED"/>
    <property type="match status" value="1"/>
</dbReference>
<evidence type="ECO:0000256" key="3">
    <source>
        <dbReference type="ARBA" id="ARBA00023015"/>
    </source>
</evidence>
<comment type="similarity">
    <text evidence="1">Belongs to the AfsR/DnrI/RedD regulatory family.</text>
</comment>
<dbReference type="InterPro" id="IPR036388">
    <property type="entry name" value="WH-like_DNA-bd_sf"/>
</dbReference>
<dbReference type="PROSITE" id="PS51755">
    <property type="entry name" value="OMPR_PHOB"/>
    <property type="match status" value="1"/>
</dbReference>
<sequence length="379" mass="44958">MKVILVDDEKLALDYLERQLMNLAHIELLGKYTNPLIGREEILQQAVDVIFLDISLPEINGIELAEQILEKKPDIHIVFVTAYNEHAVKAFELNALDYIVKPINAKRLVKTIERIQERMQSVSKRNSSSQGDRIRMKVFKQVRIETSPGQFSIMQWRTSKAQELFLYLLQHRGQLVRKSALIDLLWPEYETDKVYSQLYTAIYHIRKTLKPFGDRFQITNVTEGYILNMQSVVLDVEEWETNLKMLLPLYSEFVDSCSEVLKMYTGDYLQECDYWWVENERQRLNELWLEASFATAKWYENEKQVDQAIHSYTAICKQHPLEEDAYLALMKIYDSLGNYHLVHRQYEMLVEVFQEELNEEPSVHIMEWFKQWEKSIVQL</sequence>
<evidence type="ECO:0000313" key="10">
    <source>
        <dbReference type="EMBL" id="AZK47676.1"/>
    </source>
</evidence>
<evidence type="ECO:0000256" key="6">
    <source>
        <dbReference type="PROSITE-ProRule" id="PRU00169"/>
    </source>
</evidence>
<dbReference type="RefSeq" id="WP_125083735.1">
    <property type="nucleotide sequence ID" value="NZ_CP034248.1"/>
</dbReference>
<dbReference type="SUPFAM" id="SSF52172">
    <property type="entry name" value="CheY-like"/>
    <property type="match status" value="1"/>
</dbReference>
<name>A0A3Q8SCX6_9BACL</name>
<evidence type="ECO:0000256" key="5">
    <source>
        <dbReference type="ARBA" id="ARBA00023163"/>
    </source>
</evidence>
<dbReference type="Pfam" id="PF00486">
    <property type="entry name" value="Trans_reg_C"/>
    <property type="match status" value="1"/>
</dbReference>
<organism evidence="10 11">
    <name type="scientific">Paenibacillus lentus</name>
    <dbReference type="NCBI Taxonomy" id="1338368"/>
    <lineage>
        <taxon>Bacteria</taxon>
        <taxon>Bacillati</taxon>
        <taxon>Bacillota</taxon>
        <taxon>Bacilli</taxon>
        <taxon>Bacillales</taxon>
        <taxon>Paenibacillaceae</taxon>
        <taxon>Paenibacillus</taxon>
    </lineage>
</organism>
<keyword evidence="2" id="KW-0902">Two-component regulatory system</keyword>
<keyword evidence="3" id="KW-0805">Transcription regulation</keyword>
<dbReference type="InterPro" id="IPR001867">
    <property type="entry name" value="OmpR/PhoB-type_DNA-bd"/>
</dbReference>
<evidence type="ECO:0000259" key="9">
    <source>
        <dbReference type="PROSITE" id="PS51755"/>
    </source>
</evidence>
<dbReference type="Gene3D" id="1.10.10.10">
    <property type="entry name" value="Winged helix-like DNA-binding domain superfamily/Winged helix DNA-binding domain"/>
    <property type="match status" value="1"/>
</dbReference>
<dbReference type="EMBL" id="CP034248">
    <property type="protein sequence ID" value="AZK47676.1"/>
    <property type="molecule type" value="Genomic_DNA"/>
</dbReference>
<dbReference type="InterPro" id="IPR011006">
    <property type="entry name" value="CheY-like_superfamily"/>
</dbReference>
<gene>
    <name evidence="10" type="ORF">EIM92_17230</name>
</gene>
<feature type="domain" description="Response regulatory" evidence="8">
    <location>
        <begin position="2"/>
        <end position="116"/>
    </location>
</feature>
<dbReference type="Gene3D" id="3.40.50.2300">
    <property type="match status" value="1"/>
</dbReference>
<evidence type="ECO:0000256" key="2">
    <source>
        <dbReference type="ARBA" id="ARBA00023012"/>
    </source>
</evidence>
<evidence type="ECO:0000313" key="11">
    <source>
        <dbReference type="Proteomes" id="UP000273145"/>
    </source>
</evidence>
<dbReference type="GO" id="GO:0000160">
    <property type="term" value="P:phosphorelay signal transduction system"/>
    <property type="evidence" value="ECO:0007669"/>
    <property type="project" value="UniProtKB-KW"/>
</dbReference>
<dbReference type="InterPro" id="IPR001789">
    <property type="entry name" value="Sig_transdc_resp-reg_receiver"/>
</dbReference>
<protein>
    <submittedName>
        <fullName evidence="10">Response regulator</fullName>
    </submittedName>
</protein>
<dbReference type="PANTHER" id="PTHR35807:SF2">
    <property type="entry name" value="TRANSCRIPTIONAL ACTIVATOR DOMAIN"/>
    <property type="match status" value="1"/>
</dbReference>
<feature type="DNA-binding region" description="OmpR/PhoB-type" evidence="7">
    <location>
        <begin position="125"/>
        <end position="229"/>
    </location>
</feature>
<evidence type="ECO:0000259" key="8">
    <source>
        <dbReference type="PROSITE" id="PS50110"/>
    </source>
</evidence>
<dbReference type="SUPFAM" id="SSF48452">
    <property type="entry name" value="TPR-like"/>
    <property type="match status" value="1"/>
</dbReference>
<dbReference type="SUPFAM" id="SSF46894">
    <property type="entry name" value="C-terminal effector domain of the bipartite response regulators"/>
    <property type="match status" value="1"/>
</dbReference>